<evidence type="ECO:0000313" key="3">
    <source>
        <dbReference type="Proteomes" id="UP000053477"/>
    </source>
</evidence>
<dbReference type="PANTHER" id="PTHR43691">
    <property type="entry name" value="URIDINE PHOSPHORYLASE"/>
    <property type="match status" value="1"/>
</dbReference>
<proteinExistence type="predicted"/>
<gene>
    <name evidence="2" type="ORF">SCHPADRAFT_985644</name>
</gene>
<organism evidence="2 3">
    <name type="scientific">Schizopora paradoxa</name>
    <dbReference type="NCBI Taxonomy" id="27342"/>
    <lineage>
        <taxon>Eukaryota</taxon>
        <taxon>Fungi</taxon>
        <taxon>Dikarya</taxon>
        <taxon>Basidiomycota</taxon>
        <taxon>Agaricomycotina</taxon>
        <taxon>Agaricomycetes</taxon>
        <taxon>Hymenochaetales</taxon>
        <taxon>Schizoporaceae</taxon>
        <taxon>Schizopora</taxon>
    </lineage>
</organism>
<dbReference type="InterPro" id="IPR035994">
    <property type="entry name" value="Nucleoside_phosphorylase_sf"/>
</dbReference>
<protein>
    <submittedName>
        <fullName evidence="2">Purine and uridine phosphorylase</fullName>
    </submittedName>
</protein>
<dbReference type="AlphaFoldDB" id="A0A0H2R5Z0"/>
<evidence type="ECO:0000313" key="2">
    <source>
        <dbReference type="EMBL" id="KLO06757.1"/>
    </source>
</evidence>
<dbReference type="GO" id="GO:0004850">
    <property type="term" value="F:uridine phosphorylase activity"/>
    <property type="evidence" value="ECO:0007669"/>
    <property type="project" value="TreeGrafter"/>
</dbReference>
<evidence type="ECO:0000259" key="1">
    <source>
        <dbReference type="Pfam" id="PF01048"/>
    </source>
</evidence>
<sequence length="348" mass="37960">MKDTFLDANFPKTADGRVYHLGLRMGEVANRIIAVGPPSRAEDIATFLDERSEDLFRLTSERAFLTITGHYKGVPVSIVSIGMGNPNMDFVVREVRECVQGDMLMVRIGSCGCLDESLPVGSLVVPSASVAVNRNYDFDFQSSPSNDNAYLISKPVIALSTSNNAPSVCPEPEPAVEIKCNTVNASADSFYSSQGRLTSFLDHNEDLIERLQARVPNLSTLEMETFHLFHLASVWRPRPLEGNHLTIPPTNLPVDPTISPRSSKFTALPSSPAQAKSINLHSESAPAARIRAAAVHMVFANRITGDFVTPERAESLQKWAGEKVLQALAGFAVDASRLHPEEGSVWES</sequence>
<dbReference type="Pfam" id="PF01048">
    <property type="entry name" value="PNP_UDP_1"/>
    <property type="match status" value="1"/>
</dbReference>
<dbReference type="InterPro" id="IPR000845">
    <property type="entry name" value="Nucleoside_phosphorylase_d"/>
</dbReference>
<reference evidence="2 3" key="1">
    <citation type="submission" date="2015-04" db="EMBL/GenBank/DDBJ databases">
        <title>Complete genome sequence of Schizopora paradoxa KUC8140, a cosmopolitan wood degrader in East Asia.</title>
        <authorList>
            <consortium name="DOE Joint Genome Institute"/>
            <person name="Min B."/>
            <person name="Park H."/>
            <person name="Jang Y."/>
            <person name="Kim J.-J."/>
            <person name="Kim K.H."/>
            <person name="Pangilinan J."/>
            <person name="Lipzen A."/>
            <person name="Riley R."/>
            <person name="Grigoriev I.V."/>
            <person name="Spatafora J.W."/>
            <person name="Choi I.-G."/>
        </authorList>
    </citation>
    <scope>NUCLEOTIDE SEQUENCE [LARGE SCALE GENOMIC DNA]</scope>
    <source>
        <strain evidence="2 3">KUC8140</strain>
    </source>
</reference>
<dbReference type="CDD" id="cd17769">
    <property type="entry name" value="NP_TgUP-like"/>
    <property type="match status" value="1"/>
</dbReference>
<dbReference type="GO" id="GO:0005829">
    <property type="term" value="C:cytosol"/>
    <property type="evidence" value="ECO:0007669"/>
    <property type="project" value="TreeGrafter"/>
</dbReference>
<dbReference type="OrthoDB" id="416752at2759"/>
<dbReference type="EMBL" id="KQ086183">
    <property type="protein sequence ID" value="KLO06757.1"/>
    <property type="molecule type" value="Genomic_DNA"/>
</dbReference>
<feature type="domain" description="Nucleoside phosphorylase" evidence="1">
    <location>
        <begin position="32"/>
        <end position="233"/>
    </location>
</feature>
<dbReference type="SUPFAM" id="SSF53167">
    <property type="entry name" value="Purine and uridine phosphorylases"/>
    <property type="match status" value="1"/>
</dbReference>
<dbReference type="STRING" id="27342.A0A0H2R5Z0"/>
<name>A0A0H2R5Z0_9AGAM</name>
<accession>A0A0H2R5Z0</accession>
<dbReference type="Proteomes" id="UP000053477">
    <property type="component" value="Unassembled WGS sequence"/>
</dbReference>
<dbReference type="InParanoid" id="A0A0H2R5Z0"/>
<dbReference type="GO" id="GO:0006218">
    <property type="term" value="P:uridine catabolic process"/>
    <property type="evidence" value="ECO:0007669"/>
    <property type="project" value="TreeGrafter"/>
</dbReference>
<keyword evidence="3" id="KW-1185">Reference proteome</keyword>
<dbReference type="PANTHER" id="PTHR43691:SF14">
    <property type="entry name" value="URIDINE PHOSPHORYLASE"/>
    <property type="match status" value="1"/>
</dbReference>
<dbReference type="Gene3D" id="3.40.50.1580">
    <property type="entry name" value="Nucleoside phosphorylase domain"/>
    <property type="match status" value="1"/>
</dbReference>